<keyword evidence="1" id="KW-0812">Transmembrane</keyword>
<evidence type="ECO:0000256" key="1">
    <source>
        <dbReference type="SAM" id="Phobius"/>
    </source>
</evidence>
<protein>
    <submittedName>
        <fullName evidence="2">Uncharacterized protein</fullName>
    </submittedName>
</protein>
<dbReference type="AlphaFoldDB" id="H8FXX9"/>
<feature type="transmembrane region" description="Helical" evidence="1">
    <location>
        <begin position="41"/>
        <end position="62"/>
    </location>
</feature>
<proteinExistence type="predicted"/>
<sequence length="72" mass="7671">MLEITGWVALMAIALALSAIVAIAGFMNLPRYNIGGVENGAVTKLLTISAAGLVLLFWRWVISVAPFVITLK</sequence>
<keyword evidence="1" id="KW-1133">Transmembrane helix</keyword>
<keyword evidence="3" id="KW-1185">Reference proteome</keyword>
<accession>H8FXX9</accession>
<dbReference type="RefSeq" id="WP_002731257.1">
    <property type="nucleotide sequence ID" value="NZ_CAHP01000060.1"/>
</dbReference>
<dbReference type="Proteomes" id="UP000004169">
    <property type="component" value="Unassembled WGS sequence"/>
</dbReference>
<reference evidence="2 3" key="1">
    <citation type="journal article" date="2012" name="J. Bacteriol.">
        <title>Draft Genome Sequence of the Purple Photosynthetic Bacterium Phaeospirillum molischianum DSM120, a Particularly Versatile Bacterium.</title>
        <authorList>
            <person name="Duquesne K."/>
            <person name="Prima V."/>
            <person name="Ji B."/>
            <person name="Rouy Z."/>
            <person name="Medigue C."/>
            <person name="Talla E."/>
            <person name="Sturgis J.N."/>
        </authorList>
    </citation>
    <scope>NUCLEOTIDE SEQUENCE [LARGE SCALE GENOMIC DNA]</scope>
    <source>
        <strain evidence="3">DSM120</strain>
    </source>
</reference>
<organism evidence="2 3">
    <name type="scientific">Magnetospirillum molischianum DSM 120</name>
    <dbReference type="NCBI Taxonomy" id="1150626"/>
    <lineage>
        <taxon>Bacteria</taxon>
        <taxon>Pseudomonadati</taxon>
        <taxon>Pseudomonadota</taxon>
        <taxon>Alphaproteobacteria</taxon>
        <taxon>Rhodospirillales</taxon>
        <taxon>Rhodospirillaceae</taxon>
        <taxon>Magnetospirillum</taxon>
    </lineage>
</organism>
<comment type="caution">
    <text evidence="2">The sequence shown here is derived from an EMBL/GenBank/DDBJ whole genome shotgun (WGS) entry which is preliminary data.</text>
</comment>
<dbReference type="EMBL" id="CAHP01000060">
    <property type="protein sequence ID" value="CCG43217.1"/>
    <property type="molecule type" value="Genomic_DNA"/>
</dbReference>
<keyword evidence="1" id="KW-0472">Membrane</keyword>
<dbReference type="STRING" id="1150626.PHAMO_80008"/>
<gene>
    <name evidence="2" type="ORF">PHAMO_80008</name>
</gene>
<feature type="transmembrane region" description="Helical" evidence="1">
    <location>
        <begin position="6"/>
        <end position="29"/>
    </location>
</feature>
<evidence type="ECO:0000313" key="2">
    <source>
        <dbReference type="EMBL" id="CCG43217.1"/>
    </source>
</evidence>
<name>H8FXX9_MAGML</name>
<evidence type="ECO:0000313" key="3">
    <source>
        <dbReference type="Proteomes" id="UP000004169"/>
    </source>
</evidence>